<proteinExistence type="predicted"/>
<organism evidence="2 3">
    <name type="scientific">Lithocarpus litseifolius</name>
    <dbReference type="NCBI Taxonomy" id="425828"/>
    <lineage>
        <taxon>Eukaryota</taxon>
        <taxon>Viridiplantae</taxon>
        <taxon>Streptophyta</taxon>
        <taxon>Embryophyta</taxon>
        <taxon>Tracheophyta</taxon>
        <taxon>Spermatophyta</taxon>
        <taxon>Magnoliopsida</taxon>
        <taxon>eudicotyledons</taxon>
        <taxon>Gunneridae</taxon>
        <taxon>Pentapetalae</taxon>
        <taxon>rosids</taxon>
        <taxon>fabids</taxon>
        <taxon>Fagales</taxon>
        <taxon>Fagaceae</taxon>
        <taxon>Lithocarpus</taxon>
    </lineage>
</organism>
<evidence type="ECO:0000259" key="1">
    <source>
        <dbReference type="Pfam" id="PF13456"/>
    </source>
</evidence>
<dbReference type="CDD" id="cd06222">
    <property type="entry name" value="RNase_H_like"/>
    <property type="match status" value="1"/>
</dbReference>
<dbReference type="GO" id="GO:0003676">
    <property type="term" value="F:nucleic acid binding"/>
    <property type="evidence" value="ECO:0007669"/>
    <property type="project" value="InterPro"/>
</dbReference>
<evidence type="ECO:0000313" key="3">
    <source>
        <dbReference type="Proteomes" id="UP001459277"/>
    </source>
</evidence>
<dbReference type="InterPro" id="IPR052929">
    <property type="entry name" value="RNase_H-like_EbsB-rel"/>
</dbReference>
<name>A0AAW2DXP6_9ROSI</name>
<reference evidence="2 3" key="1">
    <citation type="submission" date="2024-01" db="EMBL/GenBank/DDBJ databases">
        <title>A telomere-to-telomere, gap-free genome of sweet tea (Lithocarpus litseifolius).</title>
        <authorList>
            <person name="Zhou J."/>
        </authorList>
    </citation>
    <scope>NUCLEOTIDE SEQUENCE [LARGE SCALE GENOMIC DNA]</scope>
    <source>
        <strain evidence="2">Zhou-2022a</strain>
        <tissue evidence="2">Leaf</tissue>
    </source>
</reference>
<dbReference type="InterPro" id="IPR036397">
    <property type="entry name" value="RNaseH_sf"/>
</dbReference>
<dbReference type="AlphaFoldDB" id="A0AAW2DXP6"/>
<comment type="caution">
    <text evidence="2">The sequence shown here is derived from an EMBL/GenBank/DDBJ whole genome shotgun (WGS) entry which is preliminary data.</text>
</comment>
<dbReference type="PANTHER" id="PTHR47074:SF48">
    <property type="entry name" value="POLYNUCLEOTIDYL TRANSFERASE, RIBONUCLEASE H-LIKE SUPERFAMILY PROTEIN"/>
    <property type="match status" value="1"/>
</dbReference>
<keyword evidence="3" id="KW-1185">Reference proteome</keyword>
<dbReference type="InterPro" id="IPR002156">
    <property type="entry name" value="RNaseH_domain"/>
</dbReference>
<dbReference type="GO" id="GO:0004523">
    <property type="term" value="F:RNA-DNA hybrid ribonuclease activity"/>
    <property type="evidence" value="ECO:0007669"/>
    <property type="project" value="InterPro"/>
</dbReference>
<dbReference type="PANTHER" id="PTHR47074">
    <property type="entry name" value="BNAC02G40300D PROTEIN"/>
    <property type="match status" value="1"/>
</dbReference>
<dbReference type="InterPro" id="IPR044730">
    <property type="entry name" value="RNase_H-like_dom_plant"/>
</dbReference>
<gene>
    <name evidence="2" type="ORF">SO802_000575</name>
</gene>
<dbReference type="Gene3D" id="3.30.420.10">
    <property type="entry name" value="Ribonuclease H-like superfamily/Ribonuclease H"/>
    <property type="match status" value="1"/>
</dbReference>
<sequence length="115" mass="13132">MTPPQDWVKNNVDVALNSSRSALAVVARDHHGEVIYVWGKRHQICTPVQAEAEALLWIVHLAIQERWNFIIFEEDAKNCFDAITCSEHIPDWLTSITISNICCLSSCFMSVKFEK</sequence>
<protein>
    <recommendedName>
        <fullName evidence="1">RNase H type-1 domain-containing protein</fullName>
    </recommendedName>
</protein>
<dbReference type="EMBL" id="JAZDWU010000001">
    <property type="protein sequence ID" value="KAL0013506.1"/>
    <property type="molecule type" value="Genomic_DNA"/>
</dbReference>
<accession>A0AAW2DXP6</accession>
<dbReference type="Pfam" id="PF13456">
    <property type="entry name" value="RVT_3"/>
    <property type="match status" value="1"/>
</dbReference>
<feature type="domain" description="RNase H type-1" evidence="1">
    <location>
        <begin position="11"/>
        <end position="114"/>
    </location>
</feature>
<evidence type="ECO:0000313" key="2">
    <source>
        <dbReference type="EMBL" id="KAL0013506.1"/>
    </source>
</evidence>
<dbReference type="Proteomes" id="UP001459277">
    <property type="component" value="Unassembled WGS sequence"/>
</dbReference>